<dbReference type="Proteomes" id="UP000199137">
    <property type="component" value="Unassembled WGS sequence"/>
</dbReference>
<keyword evidence="2" id="KW-0489">Methyltransferase</keyword>
<dbReference type="EMBL" id="FOWC01000002">
    <property type="protein sequence ID" value="SFO56991.1"/>
    <property type="molecule type" value="Genomic_DNA"/>
</dbReference>
<name>A0A1I5IAH8_9PSEU</name>
<evidence type="ECO:0000259" key="1">
    <source>
        <dbReference type="Pfam" id="PF08241"/>
    </source>
</evidence>
<organism evidence="2 3">
    <name type="scientific">Amycolatopsis rubida</name>
    <dbReference type="NCBI Taxonomy" id="112413"/>
    <lineage>
        <taxon>Bacteria</taxon>
        <taxon>Bacillati</taxon>
        <taxon>Actinomycetota</taxon>
        <taxon>Actinomycetes</taxon>
        <taxon>Pseudonocardiales</taxon>
        <taxon>Pseudonocardiaceae</taxon>
        <taxon>Amycolatopsis</taxon>
    </lineage>
</organism>
<gene>
    <name evidence="2" type="ORF">SAMN05421854_102337</name>
</gene>
<dbReference type="InterPro" id="IPR029063">
    <property type="entry name" value="SAM-dependent_MTases_sf"/>
</dbReference>
<evidence type="ECO:0000313" key="3">
    <source>
        <dbReference type="Proteomes" id="UP000199137"/>
    </source>
</evidence>
<dbReference type="SUPFAM" id="SSF53335">
    <property type="entry name" value="S-adenosyl-L-methionine-dependent methyltransferases"/>
    <property type="match status" value="1"/>
</dbReference>
<dbReference type="InterPro" id="IPR050508">
    <property type="entry name" value="Methyltransf_Superfamily"/>
</dbReference>
<dbReference type="CDD" id="cd02440">
    <property type="entry name" value="AdoMet_MTases"/>
    <property type="match status" value="1"/>
</dbReference>
<dbReference type="Gene3D" id="3.40.50.150">
    <property type="entry name" value="Vaccinia Virus protein VP39"/>
    <property type="match status" value="1"/>
</dbReference>
<sequence>MVRATVSGMMTPAEEFLRDFHDRNPAAASELAGRGRVDGRSVYEAFADHVGRPGSVLDLGCGDGALLAVLAGRGTGKLAGIDLSAKQLELARGRAGLADADLRPGRAQELPFEDDSYDTVVSHMALMLMSDVEKVIAETARVLRPGGAFVIGVGGGGTDALEVFLKVARPLFAVVAEDRQVPVSGDPRSRTREGLDALLGPAGFAPVGWHQLLVDLSGAPDSVWQVCHDTYYQVEALDETQLMGLRTAFKVASRSLVAPDGTLPAGALVNVATTRLT</sequence>
<dbReference type="InterPro" id="IPR013216">
    <property type="entry name" value="Methyltransf_11"/>
</dbReference>
<dbReference type="STRING" id="112413.SAMN05421854_102337"/>
<protein>
    <submittedName>
        <fullName evidence="2">Ubiquinone/menaquinone biosynthesis C-methylase UbiE</fullName>
    </submittedName>
</protein>
<proteinExistence type="predicted"/>
<dbReference type="Pfam" id="PF08241">
    <property type="entry name" value="Methyltransf_11"/>
    <property type="match status" value="1"/>
</dbReference>
<evidence type="ECO:0000313" key="2">
    <source>
        <dbReference type="EMBL" id="SFO56991.1"/>
    </source>
</evidence>
<reference evidence="2 3" key="1">
    <citation type="submission" date="2016-10" db="EMBL/GenBank/DDBJ databases">
        <authorList>
            <person name="de Groot N.N."/>
        </authorList>
    </citation>
    <scope>NUCLEOTIDE SEQUENCE [LARGE SCALE GENOMIC DNA]</scope>
    <source>
        <strain evidence="2 3">DSM 44637</strain>
    </source>
</reference>
<dbReference type="PANTHER" id="PTHR42912:SF80">
    <property type="entry name" value="METHYLTRANSFERASE DOMAIN-CONTAINING PROTEIN"/>
    <property type="match status" value="1"/>
</dbReference>
<accession>A0A1I5IAH8</accession>
<dbReference type="GO" id="GO:0032259">
    <property type="term" value="P:methylation"/>
    <property type="evidence" value="ECO:0007669"/>
    <property type="project" value="UniProtKB-KW"/>
</dbReference>
<dbReference type="AlphaFoldDB" id="A0A1I5IAH8"/>
<dbReference type="GO" id="GO:0008757">
    <property type="term" value="F:S-adenosylmethionine-dependent methyltransferase activity"/>
    <property type="evidence" value="ECO:0007669"/>
    <property type="project" value="InterPro"/>
</dbReference>
<keyword evidence="2" id="KW-0808">Transferase</keyword>
<feature type="domain" description="Methyltransferase type 11" evidence="1">
    <location>
        <begin position="57"/>
        <end position="151"/>
    </location>
</feature>
<keyword evidence="2" id="KW-0830">Ubiquinone</keyword>
<dbReference type="PANTHER" id="PTHR42912">
    <property type="entry name" value="METHYLTRANSFERASE"/>
    <property type="match status" value="1"/>
</dbReference>